<keyword evidence="1" id="KW-0812">Transmembrane</keyword>
<dbReference type="AlphaFoldDB" id="A0AAE0MF71"/>
<evidence type="ECO:0000313" key="3">
    <source>
        <dbReference type="Proteomes" id="UP001283341"/>
    </source>
</evidence>
<evidence type="ECO:0000313" key="2">
    <source>
        <dbReference type="EMBL" id="KAK3329478.1"/>
    </source>
</evidence>
<protein>
    <submittedName>
        <fullName evidence="2">Uncharacterized protein</fullName>
    </submittedName>
</protein>
<comment type="caution">
    <text evidence="2">The sequence shown here is derived from an EMBL/GenBank/DDBJ whole genome shotgun (WGS) entry which is preliminary data.</text>
</comment>
<sequence length="123" mass="13429">MTLRVTIKLATKNQSTNTRVCPLKPFHLNTCTYESSRSACSATVSHGQFLQPTSSPLGPLFGSTTTSMYIALPPPLNISGPKIRSVRWWLRTNFAVLCVAMIVGSHLLVVFDAAVVASLRGWH</sequence>
<keyword evidence="3" id="KW-1185">Reference proteome</keyword>
<keyword evidence="1" id="KW-0472">Membrane</keyword>
<name>A0AAE0MF71_9PEZI</name>
<keyword evidence="1" id="KW-1133">Transmembrane helix</keyword>
<reference evidence="2" key="1">
    <citation type="journal article" date="2023" name="Mol. Phylogenet. Evol.">
        <title>Genome-scale phylogeny and comparative genomics of the fungal order Sordariales.</title>
        <authorList>
            <person name="Hensen N."/>
            <person name="Bonometti L."/>
            <person name="Westerberg I."/>
            <person name="Brannstrom I.O."/>
            <person name="Guillou S."/>
            <person name="Cros-Aarteil S."/>
            <person name="Calhoun S."/>
            <person name="Haridas S."/>
            <person name="Kuo A."/>
            <person name="Mondo S."/>
            <person name="Pangilinan J."/>
            <person name="Riley R."/>
            <person name="LaButti K."/>
            <person name="Andreopoulos B."/>
            <person name="Lipzen A."/>
            <person name="Chen C."/>
            <person name="Yan M."/>
            <person name="Daum C."/>
            <person name="Ng V."/>
            <person name="Clum A."/>
            <person name="Steindorff A."/>
            <person name="Ohm R.A."/>
            <person name="Martin F."/>
            <person name="Silar P."/>
            <person name="Natvig D.O."/>
            <person name="Lalanne C."/>
            <person name="Gautier V."/>
            <person name="Ament-Velasquez S.L."/>
            <person name="Kruys A."/>
            <person name="Hutchinson M.I."/>
            <person name="Powell A.J."/>
            <person name="Barry K."/>
            <person name="Miller A.N."/>
            <person name="Grigoriev I.V."/>
            <person name="Debuchy R."/>
            <person name="Gladieux P."/>
            <person name="Hiltunen Thoren M."/>
            <person name="Johannesson H."/>
        </authorList>
    </citation>
    <scope>NUCLEOTIDE SEQUENCE</scope>
    <source>
        <strain evidence="2">CBS 118394</strain>
    </source>
</reference>
<feature type="transmembrane region" description="Helical" evidence="1">
    <location>
        <begin position="94"/>
        <end position="119"/>
    </location>
</feature>
<accession>A0AAE0MF71</accession>
<gene>
    <name evidence="2" type="ORF">B0H66DRAFT_597060</name>
</gene>
<dbReference type="EMBL" id="JAUEDM010000001">
    <property type="protein sequence ID" value="KAK3329478.1"/>
    <property type="molecule type" value="Genomic_DNA"/>
</dbReference>
<dbReference type="Proteomes" id="UP001283341">
    <property type="component" value="Unassembled WGS sequence"/>
</dbReference>
<evidence type="ECO:0000256" key="1">
    <source>
        <dbReference type="SAM" id="Phobius"/>
    </source>
</evidence>
<organism evidence="2 3">
    <name type="scientific">Apodospora peruviana</name>
    <dbReference type="NCBI Taxonomy" id="516989"/>
    <lineage>
        <taxon>Eukaryota</taxon>
        <taxon>Fungi</taxon>
        <taxon>Dikarya</taxon>
        <taxon>Ascomycota</taxon>
        <taxon>Pezizomycotina</taxon>
        <taxon>Sordariomycetes</taxon>
        <taxon>Sordariomycetidae</taxon>
        <taxon>Sordariales</taxon>
        <taxon>Lasiosphaeriaceae</taxon>
        <taxon>Apodospora</taxon>
    </lineage>
</organism>
<proteinExistence type="predicted"/>
<reference evidence="2" key="2">
    <citation type="submission" date="2023-06" db="EMBL/GenBank/DDBJ databases">
        <authorList>
            <consortium name="Lawrence Berkeley National Laboratory"/>
            <person name="Haridas S."/>
            <person name="Hensen N."/>
            <person name="Bonometti L."/>
            <person name="Westerberg I."/>
            <person name="Brannstrom I.O."/>
            <person name="Guillou S."/>
            <person name="Cros-Aarteil S."/>
            <person name="Calhoun S."/>
            <person name="Kuo A."/>
            <person name="Mondo S."/>
            <person name="Pangilinan J."/>
            <person name="Riley R."/>
            <person name="Labutti K."/>
            <person name="Andreopoulos B."/>
            <person name="Lipzen A."/>
            <person name="Chen C."/>
            <person name="Yanf M."/>
            <person name="Daum C."/>
            <person name="Ng V."/>
            <person name="Clum A."/>
            <person name="Steindorff A."/>
            <person name="Ohm R."/>
            <person name="Martin F."/>
            <person name="Silar P."/>
            <person name="Natvig D."/>
            <person name="Lalanne C."/>
            <person name="Gautier V."/>
            <person name="Ament-Velasquez S.L."/>
            <person name="Kruys A."/>
            <person name="Hutchinson M.I."/>
            <person name="Powell A.J."/>
            <person name="Barry K."/>
            <person name="Miller A.N."/>
            <person name="Grigoriev I.V."/>
            <person name="Debuchy R."/>
            <person name="Gladieux P."/>
            <person name="Thoren M.H."/>
            <person name="Johannesson H."/>
        </authorList>
    </citation>
    <scope>NUCLEOTIDE SEQUENCE</scope>
    <source>
        <strain evidence="2">CBS 118394</strain>
    </source>
</reference>